<evidence type="ECO:0000256" key="1">
    <source>
        <dbReference type="SAM" id="MobiDB-lite"/>
    </source>
</evidence>
<organism evidence="3 4">
    <name type="scientific">Legionella septentrionalis</name>
    <dbReference type="NCBI Taxonomy" id="2498109"/>
    <lineage>
        <taxon>Bacteria</taxon>
        <taxon>Pseudomonadati</taxon>
        <taxon>Pseudomonadota</taxon>
        <taxon>Gammaproteobacteria</taxon>
        <taxon>Legionellales</taxon>
        <taxon>Legionellaceae</taxon>
        <taxon>Legionella</taxon>
    </lineage>
</organism>
<reference evidence="3 4" key="1">
    <citation type="submission" date="2018-12" db="EMBL/GenBank/DDBJ databases">
        <title>Legionella sp,whole genome shotgun sequence.</title>
        <authorList>
            <person name="Wu H."/>
        </authorList>
    </citation>
    <scope>NUCLEOTIDE SEQUENCE [LARGE SCALE GENOMIC DNA]</scope>
    <source>
        <strain evidence="4">km714</strain>
    </source>
</reference>
<feature type="compositionally biased region" description="Basic and acidic residues" evidence="1">
    <location>
        <begin position="877"/>
        <end position="887"/>
    </location>
</feature>
<feature type="region of interest" description="Disordered" evidence="1">
    <location>
        <begin position="816"/>
        <end position="843"/>
    </location>
</feature>
<proteinExistence type="predicted"/>
<dbReference type="EMBL" id="RZGR01000035">
    <property type="protein sequence ID" value="RUQ81636.1"/>
    <property type="molecule type" value="Genomic_DNA"/>
</dbReference>
<feature type="compositionally biased region" description="Basic and acidic residues" evidence="1">
    <location>
        <begin position="901"/>
        <end position="912"/>
    </location>
</feature>
<keyword evidence="2" id="KW-0472">Membrane</keyword>
<keyword evidence="4" id="KW-1185">Reference proteome</keyword>
<keyword evidence="2" id="KW-0812">Transmembrane</keyword>
<feature type="compositionally biased region" description="Polar residues" evidence="1">
    <location>
        <begin position="834"/>
        <end position="843"/>
    </location>
</feature>
<evidence type="ECO:0000313" key="3">
    <source>
        <dbReference type="EMBL" id="RUQ81636.1"/>
    </source>
</evidence>
<feature type="region of interest" description="Disordered" evidence="1">
    <location>
        <begin position="864"/>
        <end position="912"/>
    </location>
</feature>
<dbReference type="RefSeq" id="WP_127111469.1">
    <property type="nucleotide sequence ID" value="NZ_RZGR01000035.1"/>
</dbReference>
<accession>A0A433JHI1</accession>
<name>A0A433JHI1_9GAMM</name>
<sequence length="950" mass="105639">MPNNDKSTQYAQSQAIFMQYLLEKAKAQIANKKPEELAFDPQGRVLIDVPLQKFADFQPVVKSINDATGMRLRPVQKELEEALGRKITHPVTVSLDFSGDKELQKKFNARLQAAGIEKQPEGAKGSMIPLQQEFHFHLSLAARVYQDVIQKKSGEEAFEHLGNNISKAKEAALLRVNELVLQAYARALKKGTKDGVVDLGKVNQELDKARKEIAPQAHQILMQEIIKNTGVVLNKEDFAGAKHLAEKTAATANDVLHVDARLGIVTWIGASEGTAHERGAEKYADRQLITQKYSNGQVKASNERIQIRTPSLDIKKRNVDDKGQKESYQDFVERAEKDIQTKLGTLAKKYHFENLSGGGGNDKPKAFVYNLYTSLNDTLGDVRGNLQSQGAEIILKGAHRYNLEQLQKEPSVFCFVQNIPVNGFGSSLGYGSGNALQEEATLMAEMAMLHTLYKNEESIRKVMALYEQYLHSEPRKPYFSQSEEGKQAIIAIQAIKEQWKQPTQTADAQECLKRMMANDLHFEHDYSKTMQALSVFLEAASIGGCKSGNERAQAINGRVAMLDAKFDELSTPIQAIAQANSGEIKQKANEFKSSLDSIYNREGLQGGMSVVSLIDQGGPAKVEAKSNGPGVFKEFQSRNSAEENAETMTNLYQSKASKMQAHKGLTDYMQKAWEGNPSSTLDRMKNTLGKVGMILGILTVVPLLIFAIATPILNASKASETKNANEQLLKESKDLVLEDAHATEQKITSQEQQENEKQSFDQLIDSVHDNGKFSHNSTKSFDGWFKEAGIEDRVKENKLPVEAQENLAIEGKVSKKIDKPPVKSNDSAWPKQEPWQSSPLNNGVSLRETNVQSIQSKVEEIKKEPQVEEFNTKPPVKSKDSAWRKQEPWQSSTLNNGGSQKETKVESIKSKVEGIKNEVQMTRAEKVAKESAFDDDFWNAPNSGTLTPRK</sequence>
<gene>
    <name evidence="3" type="ORF">EKM59_09940</name>
</gene>
<comment type="caution">
    <text evidence="3">The sequence shown here is derived from an EMBL/GenBank/DDBJ whole genome shotgun (WGS) entry which is preliminary data.</text>
</comment>
<feature type="compositionally biased region" description="Polar residues" evidence="1">
    <location>
        <begin position="888"/>
        <end position="900"/>
    </location>
</feature>
<dbReference type="AlphaFoldDB" id="A0A433JHI1"/>
<dbReference type="Proteomes" id="UP000288012">
    <property type="component" value="Unassembled WGS sequence"/>
</dbReference>
<keyword evidence="2" id="KW-1133">Transmembrane helix</keyword>
<evidence type="ECO:0000313" key="4">
    <source>
        <dbReference type="Proteomes" id="UP000288012"/>
    </source>
</evidence>
<protein>
    <submittedName>
        <fullName evidence="3">Uncharacterized protein</fullName>
    </submittedName>
</protein>
<feature type="transmembrane region" description="Helical" evidence="2">
    <location>
        <begin position="691"/>
        <end position="713"/>
    </location>
</feature>
<evidence type="ECO:0000256" key="2">
    <source>
        <dbReference type="SAM" id="Phobius"/>
    </source>
</evidence>